<proteinExistence type="predicted"/>
<dbReference type="Proteomes" id="UP000186583">
    <property type="component" value="Unassembled WGS sequence"/>
</dbReference>
<dbReference type="OrthoDB" id="3489571at2759"/>
<accession>A0A1Q8RSV3</accession>
<dbReference type="EMBL" id="MPGH01000097">
    <property type="protein sequence ID" value="OLN87405.1"/>
    <property type="molecule type" value="Genomic_DNA"/>
</dbReference>
<keyword evidence="2" id="KW-1185">Reference proteome</keyword>
<name>A0A1Q8RSV3_9PEZI</name>
<evidence type="ECO:0000313" key="1">
    <source>
        <dbReference type="EMBL" id="OLN87405.1"/>
    </source>
</evidence>
<dbReference type="AlphaFoldDB" id="A0A1Q8RSV3"/>
<organism evidence="1 2">
    <name type="scientific">Colletotrichum chlorophyti</name>
    <dbReference type="NCBI Taxonomy" id="708187"/>
    <lineage>
        <taxon>Eukaryota</taxon>
        <taxon>Fungi</taxon>
        <taxon>Dikarya</taxon>
        <taxon>Ascomycota</taxon>
        <taxon>Pezizomycotina</taxon>
        <taxon>Sordariomycetes</taxon>
        <taxon>Hypocreomycetidae</taxon>
        <taxon>Glomerellales</taxon>
        <taxon>Glomerellaceae</taxon>
        <taxon>Colletotrichum</taxon>
    </lineage>
</organism>
<reference evidence="1 2" key="1">
    <citation type="submission" date="2016-11" db="EMBL/GenBank/DDBJ databases">
        <title>Draft Genome Assembly of Colletotrichum chlorophyti a pathogen of herbaceous plants.</title>
        <authorList>
            <person name="Gan P."/>
            <person name="Narusaka M."/>
            <person name="Tsushima A."/>
            <person name="Narusaka Y."/>
            <person name="Takano Y."/>
            <person name="Shirasu K."/>
        </authorList>
    </citation>
    <scope>NUCLEOTIDE SEQUENCE [LARGE SCALE GENOMIC DNA]</scope>
    <source>
        <strain evidence="1 2">NTL11</strain>
    </source>
</reference>
<dbReference type="STRING" id="708187.A0A1Q8RSV3"/>
<comment type="caution">
    <text evidence="1">The sequence shown here is derived from an EMBL/GenBank/DDBJ whole genome shotgun (WGS) entry which is preliminary data.</text>
</comment>
<feature type="non-terminal residue" evidence="1">
    <location>
        <position position="1"/>
    </location>
</feature>
<gene>
    <name evidence="1" type="ORF">CCHL11_09591</name>
</gene>
<sequence length="100" mass="11015">AFARLHTSAVCVQNRNSQPIGGTGFSVSYNWLKTYDIDNDATKCACDHYRNRNTGSNTWDTCPDCAYDNIACNSPTKHIGGDEFTYYCEKKCGAEGAEAN</sequence>
<protein>
    <submittedName>
        <fullName evidence="1">Uncharacterized protein</fullName>
    </submittedName>
</protein>
<evidence type="ECO:0000313" key="2">
    <source>
        <dbReference type="Proteomes" id="UP000186583"/>
    </source>
</evidence>
<feature type="non-terminal residue" evidence="1">
    <location>
        <position position="100"/>
    </location>
</feature>